<protein>
    <submittedName>
        <fullName evidence="2">Uncharacterized protein</fullName>
    </submittedName>
</protein>
<feature type="region of interest" description="Disordered" evidence="1">
    <location>
        <begin position="1"/>
        <end position="25"/>
    </location>
</feature>
<gene>
    <name evidence="2" type="ORF">POT9AD_1139</name>
</gene>
<proteinExistence type="predicted"/>
<sequence>MGKAATATTPKAETPEARKKRQTRAQRPIYMRWRAVVDQETGEVVKALVADSSIDRFLCKEREYRINDQVRCEIKQARNVKFHRLVHALGRTVAEQIDKFQGLDAHTTIKKLQLDAGVCCSFEAFDIPDLGRVMRQVPESIAFDYMTEERFKEFWRGICQHLIEKYWPDLTEEAIEQMVGLMPGEREQ</sequence>
<dbReference type="OrthoDB" id="6949755at2"/>
<evidence type="ECO:0000256" key="1">
    <source>
        <dbReference type="SAM" id="MobiDB-lite"/>
    </source>
</evidence>
<dbReference type="EMBL" id="LR130779">
    <property type="protein sequence ID" value="VDN62130.1"/>
    <property type="molecule type" value="Genomic_DNA"/>
</dbReference>
<accession>A0A653B0E9</accession>
<organism evidence="2">
    <name type="scientific">Ectopseudomonas oleovorans</name>
    <name type="common">Pseudomonas oleovorans</name>
    <dbReference type="NCBI Taxonomy" id="301"/>
    <lineage>
        <taxon>Bacteria</taxon>
        <taxon>Pseudomonadati</taxon>
        <taxon>Pseudomonadota</taxon>
        <taxon>Gammaproteobacteria</taxon>
        <taxon>Pseudomonadales</taxon>
        <taxon>Pseudomonadaceae</taxon>
        <taxon>Ectopseudomonas</taxon>
    </lineage>
</organism>
<dbReference type="AlphaFoldDB" id="A0A653B0E9"/>
<evidence type="ECO:0000313" key="2">
    <source>
        <dbReference type="EMBL" id="VDN62130.1"/>
    </source>
</evidence>
<name>A0A653B0E9_ECTOL</name>
<reference evidence="2" key="1">
    <citation type="submission" date="2018-11" db="EMBL/GenBank/DDBJ databases">
        <authorList>
            <consortium name="Genoscope - CEA"/>
            <person name="William W."/>
        </authorList>
    </citation>
    <scope>NUCLEOTIDE SEQUENCE [LARGE SCALE GENOMIC DNA]</scope>
    <source>
        <strain evidence="2">T9AD</strain>
    </source>
</reference>
<feature type="compositionally biased region" description="Low complexity" evidence="1">
    <location>
        <begin position="1"/>
        <end position="12"/>
    </location>
</feature>